<dbReference type="Gene3D" id="3.40.50.300">
    <property type="entry name" value="P-loop containing nucleotide triphosphate hydrolases"/>
    <property type="match status" value="2"/>
</dbReference>
<dbReference type="NCBIfam" id="NF008453">
    <property type="entry name" value="PRK11308.1"/>
    <property type="match status" value="2"/>
</dbReference>
<evidence type="ECO:0000259" key="6">
    <source>
        <dbReference type="PROSITE" id="PS50893"/>
    </source>
</evidence>
<keyword evidence="8" id="KW-1185">Reference proteome</keyword>
<proteinExistence type="inferred from homology"/>
<dbReference type="RefSeq" id="WP_012725515.1">
    <property type="nucleotide sequence ID" value="NC_012669.1"/>
</dbReference>
<accession>C5BX60</accession>
<dbReference type="GO" id="GO:0015833">
    <property type="term" value="P:peptide transport"/>
    <property type="evidence" value="ECO:0007669"/>
    <property type="project" value="InterPro"/>
</dbReference>
<dbReference type="InterPro" id="IPR003593">
    <property type="entry name" value="AAA+_ATPase"/>
</dbReference>
<evidence type="ECO:0000256" key="4">
    <source>
        <dbReference type="ARBA" id="ARBA00022840"/>
    </source>
</evidence>
<dbReference type="HOGENOM" id="CLU_000604_86_2_11"/>
<keyword evidence="2" id="KW-0813">Transport</keyword>
<dbReference type="InterPro" id="IPR017871">
    <property type="entry name" value="ABC_transporter-like_CS"/>
</dbReference>
<evidence type="ECO:0000256" key="3">
    <source>
        <dbReference type="ARBA" id="ARBA00022741"/>
    </source>
</evidence>
<dbReference type="GO" id="GO:0055085">
    <property type="term" value="P:transmembrane transport"/>
    <property type="evidence" value="ECO:0007669"/>
    <property type="project" value="UniProtKB-ARBA"/>
</dbReference>
<dbReference type="NCBIfam" id="NF007739">
    <property type="entry name" value="PRK10419.1"/>
    <property type="match status" value="2"/>
</dbReference>
<dbReference type="InterPro" id="IPR013563">
    <property type="entry name" value="Oligopep_ABC_C"/>
</dbReference>
<comment type="similarity">
    <text evidence="1">Belongs to the ABC transporter superfamily.</text>
</comment>
<protein>
    <submittedName>
        <fullName evidence="7">ABC transporter related</fullName>
    </submittedName>
</protein>
<sequence length="545" mass="57519">MSAADGVVATSSSAPLLRVAGLSVTYRGRRGVHQAVRGVSLDVARGEVVALVGESGSGKTTIGRTILGLLPASAERYGAVELDGADLLRLPDRRRRRVLGARIATIPQDPLAALNPVQRIGPQVAEVLAIHGLASGDAARARALEALRLAGLDDAEARYRQYPHELSGGQRQRVLIAIAIVAGPELIVADEPTSALDVTVQRRILDHLEHLVRETGTSLLLITHDLGVAGDRADRVVVLSDGEVVEQGATGAVLERPEQPYTRALLEATPDRRPPATPPPSAGSSDSPALEVRGLGRTFHVTGRPPVTAADDVSFTIPRGGALGLVGESGSGKTTTARIVLGLLRPDAGEVLVDGRVQDSPAEIRRARRFVQPVFQDPYSSLSPHQSIASSIAEPLRALGGGNRAERRARVAELLDRVHLPASVGRRRPTELSGGQLQRVAIARALAIHPRLVVCDEPVSSLDVSVQARVLDVLAELREQDGLALLFISHDLAVVRAVCEDVAIMRAGRIVEQGRTLDVFASPASPYTAELLAAIPGRRTAAAVA</sequence>
<dbReference type="Pfam" id="PF00005">
    <property type="entry name" value="ABC_tran"/>
    <property type="match status" value="2"/>
</dbReference>
<evidence type="ECO:0000256" key="2">
    <source>
        <dbReference type="ARBA" id="ARBA00022448"/>
    </source>
</evidence>
<dbReference type="OrthoDB" id="3677453at2"/>
<dbReference type="AlphaFoldDB" id="C5BX60"/>
<gene>
    <name evidence="7" type="ordered locus">Bcav_0472</name>
</gene>
<evidence type="ECO:0000313" key="8">
    <source>
        <dbReference type="Proteomes" id="UP000007962"/>
    </source>
</evidence>
<dbReference type="InterPro" id="IPR050319">
    <property type="entry name" value="ABC_transp_ATP-bind"/>
</dbReference>
<dbReference type="GO" id="GO:0016887">
    <property type="term" value="F:ATP hydrolysis activity"/>
    <property type="evidence" value="ECO:0007669"/>
    <property type="project" value="InterPro"/>
</dbReference>
<keyword evidence="3" id="KW-0547">Nucleotide-binding</keyword>
<reference evidence="7 8" key="1">
    <citation type="journal article" date="2009" name="Stand. Genomic Sci.">
        <title>Complete genome sequence of Beutenbergia cavernae type strain (HKI 0122).</title>
        <authorList>
            <person name="Land M."/>
            <person name="Pukall R."/>
            <person name="Abt B."/>
            <person name="Goker M."/>
            <person name="Rohde M."/>
            <person name="Glavina Del Rio T."/>
            <person name="Tice H."/>
            <person name="Copeland A."/>
            <person name="Cheng J.F."/>
            <person name="Lucas S."/>
            <person name="Chen F."/>
            <person name="Nolan M."/>
            <person name="Bruce D."/>
            <person name="Goodwin L."/>
            <person name="Pitluck S."/>
            <person name="Ivanova N."/>
            <person name="Mavromatis K."/>
            <person name="Ovchinnikova G."/>
            <person name="Pati A."/>
            <person name="Chen A."/>
            <person name="Palaniappan K."/>
            <person name="Hauser L."/>
            <person name="Chang Y.J."/>
            <person name="Jefferies C.C."/>
            <person name="Saunders E."/>
            <person name="Brettin T."/>
            <person name="Detter J.C."/>
            <person name="Han C."/>
            <person name="Chain P."/>
            <person name="Bristow J."/>
            <person name="Eisen J.A."/>
            <person name="Markowitz V."/>
            <person name="Hugenholtz P."/>
            <person name="Kyrpides N.C."/>
            <person name="Klenk H.P."/>
            <person name="Lapidus A."/>
        </authorList>
    </citation>
    <scope>NUCLEOTIDE SEQUENCE [LARGE SCALE GENOMIC DNA]</scope>
    <source>
        <strain evidence="8">ATCC BAA-8 / DSM 12333 / NBRC 16432</strain>
    </source>
</reference>
<evidence type="ECO:0000256" key="5">
    <source>
        <dbReference type="SAM" id="MobiDB-lite"/>
    </source>
</evidence>
<dbReference type="STRING" id="471853.Bcav_0472"/>
<dbReference type="KEGG" id="bcv:Bcav_0472"/>
<dbReference type="InterPro" id="IPR027417">
    <property type="entry name" value="P-loop_NTPase"/>
</dbReference>
<dbReference type="CDD" id="cd03257">
    <property type="entry name" value="ABC_NikE_OppD_transporters"/>
    <property type="match status" value="2"/>
</dbReference>
<dbReference type="InterPro" id="IPR003439">
    <property type="entry name" value="ABC_transporter-like_ATP-bd"/>
</dbReference>
<dbReference type="GO" id="GO:0005524">
    <property type="term" value="F:ATP binding"/>
    <property type="evidence" value="ECO:0007669"/>
    <property type="project" value="UniProtKB-KW"/>
</dbReference>
<keyword evidence="4" id="KW-0067">ATP-binding</keyword>
<name>C5BX60_BEUC1</name>
<dbReference type="PROSITE" id="PS50893">
    <property type="entry name" value="ABC_TRANSPORTER_2"/>
    <property type="match status" value="2"/>
</dbReference>
<evidence type="ECO:0000256" key="1">
    <source>
        <dbReference type="ARBA" id="ARBA00005417"/>
    </source>
</evidence>
<dbReference type="SMART" id="SM00382">
    <property type="entry name" value="AAA"/>
    <property type="match status" value="2"/>
</dbReference>
<evidence type="ECO:0000313" key="7">
    <source>
        <dbReference type="EMBL" id="ACQ78735.1"/>
    </source>
</evidence>
<dbReference type="Proteomes" id="UP000007962">
    <property type="component" value="Chromosome"/>
</dbReference>
<organism evidence="7 8">
    <name type="scientific">Beutenbergia cavernae (strain ATCC BAA-8 / DSM 12333 / CCUG 43141 / JCM 11478 / NBRC 16432 / NCIMB 13614 / HKI 0122)</name>
    <dbReference type="NCBI Taxonomy" id="471853"/>
    <lineage>
        <taxon>Bacteria</taxon>
        <taxon>Bacillati</taxon>
        <taxon>Actinomycetota</taxon>
        <taxon>Actinomycetes</taxon>
        <taxon>Micrococcales</taxon>
        <taxon>Beutenbergiaceae</taxon>
        <taxon>Beutenbergia</taxon>
    </lineage>
</organism>
<dbReference type="eggNOG" id="COG4172">
    <property type="taxonomic scope" value="Bacteria"/>
</dbReference>
<dbReference type="PANTHER" id="PTHR43776">
    <property type="entry name" value="TRANSPORT ATP-BINDING PROTEIN"/>
    <property type="match status" value="1"/>
</dbReference>
<dbReference type="PROSITE" id="PS00211">
    <property type="entry name" value="ABC_TRANSPORTER_1"/>
    <property type="match status" value="2"/>
</dbReference>
<dbReference type="SUPFAM" id="SSF52540">
    <property type="entry name" value="P-loop containing nucleoside triphosphate hydrolases"/>
    <property type="match status" value="2"/>
</dbReference>
<dbReference type="Pfam" id="PF08352">
    <property type="entry name" value="oligo_HPY"/>
    <property type="match status" value="2"/>
</dbReference>
<feature type="domain" description="ABC transporter" evidence="6">
    <location>
        <begin position="17"/>
        <end position="266"/>
    </location>
</feature>
<feature type="region of interest" description="Disordered" evidence="5">
    <location>
        <begin position="267"/>
        <end position="290"/>
    </location>
</feature>
<dbReference type="PANTHER" id="PTHR43776:SF7">
    <property type="entry name" value="D,D-DIPEPTIDE TRANSPORT ATP-BINDING PROTEIN DDPF-RELATED"/>
    <property type="match status" value="1"/>
</dbReference>
<dbReference type="EMBL" id="CP001618">
    <property type="protein sequence ID" value="ACQ78735.1"/>
    <property type="molecule type" value="Genomic_DNA"/>
</dbReference>
<feature type="domain" description="ABC transporter" evidence="6">
    <location>
        <begin position="290"/>
        <end position="532"/>
    </location>
</feature>